<dbReference type="InterPro" id="IPR026341">
    <property type="entry name" value="T9SS_type_B"/>
</dbReference>
<organism evidence="3 4">
    <name type="scientific">Tenacibaculum tangerinum</name>
    <dbReference type="NCBI Taxonomy" id="3038772"/>
    <lineage>
        <taxon>Bacteria</taxon>
        <taxon>Pseudomonadati</taxon>
        <taxon>Bacteroidota</taxon>
        <taxon>Flavobacteriia</taxon>
        <taxon>Flavobacteriales</taxon>
        <taxon>Flavobacteriaceae</taxon>
        <taxon>Tenacibaculum</taxon>
    </lineage>
</organism>
<protein>
    <submittedName>
        <fullName evidence="3">T9SS type B sorting domain-containing protein</fullName>
    </submittedName>
</protein>
<evidence type="ECO:0000259" key="2">
    <source>
        <dbReference type="PROSITE" id="PS50093"/>
    </source>
</evidence>
<evidence type="ECO:0000313" key="3">
    <source>
        <dbReference type="EMBL" id="WGH75913.1"/>
    </source>
</evidence>
<dbReference type="EMBL" id="CP122539">
    <property type="protein sequence ID" value="WGH75913.1"/>
    <property type="molecule type" value="Genomic_DNA"/>
</dbReference>
<keyword evidence="1" id="KW-0732">Signal</keyword>
<accession>A0ABY8L6U0</accession>
<sequence length="1278" mass="140694">MKKIVFIFLILSTSLSAQKEANIWYFGEYVGLDFNSGSPTLLLDGKLNTEGGCATISDTNGKLLFYTDGRTVWNKNHQTMLNGTGLNGGNRSTHSALVVPKPSDLNKYYIFTVDDFIGNNGLQYSEVDMTLDGGLGGITSIKNVLLHTPTTEKITAIQSSVANEYWVVSHKWGNNEFIAFKVSSLGIDPNPVISAVGTTVNNDGASIGQIKIAPNGKKIAVARFPSISEVQIFDFDTSTGKVSNPLTLLKYSNDEQIYGLEFSPNSELLYTAVNYEGIFQFNLQAGSPGDIVNSKVKLSTTTVSHDSFQLASDGKIYIAGFAQSYLDVINNPNTLGLGANYVSEALYLGGRISFSGLPVFIQSFFTINFQSKNHCLGDATSFNVSNLESYDNILWDFGDGNTSTQENPIHTFLSAGNYDVTLSVTSGGQISSETKTVTIYKQPVATKPYDILLCDFTGDISFDLVSHNINILNGLDSNIFGVNYYEGMVNYTSGIKINTPEVYTNASSFFTQEIIAEVYNKQNPACNDITDFNVGIYKTPQLESPSNLSTLTQCDNADSGSDNDSITEFDLTAQEQYLLLNGTNSNVSYNYYTDAELKQPIASPNAFPNTQNPQTIYVEAVSNENSQCTTTTSFTIEVLELPSVASTVELKQCDNADINGFSSINLNEAKKKIVSNPEDFTITFFEEKNHAENNTNPISNPTAYTNQTVSNDTVWARVENTHGCFRVSEVELIISTTQIPVTFSKIFYRCDDGIDTTDGVATFGFSAVTQEVKNLFPANQQLIINYYRNEADALAELNAITNITNYQNIGYPNQQNIYIRVDSALDNDCLGLGHHITLRVEKVPVANPVTINPECDNDRDGVVAFDTSTIQNTIISNQTDVAVSYFDKNGMPLPSPLPNPFTTATQTVTARIVNTASQDLNGKCYSETTISFVVNSVPVANKVATQEQCDDDFDGIADFDTSSIESTILGTQTGMIVNYFDENDNQLPSPLPNPLSTNSQMITVRVENPQYAICYDETTIDFEVKEKPNFDLQSEAIICVNEASPLELKVDNPNGNYSYEWKDESGNPISNLITASVSKGGIYFVKATSDVGCESEIKSIQVKESSIANITINHLEIIDDSENNSIRINTQNAGLGNYEFSLLDADSNIMYDYQEIPFFDNLEGGVYTVLIKDINGCGVQFFEISIINYPKFFTPNNDGINDTWHIKGIGKSFYKSGRVTIYNRFGKILKILSVNDVGWDGFYNGQKLPSNDYWFYAELIDPKGHVIKKKGNFSLLMK</sequence>
<evidence type="ECO:0000256" key="1">
    <source>
        <dbReference type="SAM" id="SignalP"/>
    </source>
</evidence>
<name>A0ABY8L6U0_9FLAO</name>
<dbReference type="Gene3D" id="2.60.40.10">
    <property type="entry name" value="Immunoglobulins"/>
    <property type="match status" value="1"/>
</dbReference>
<dbReference type="PROSITE" id="PS50093">
    <property type="entry name" value="PKD"/>
    <property type="match status" value="1"/>
</dbReference>
<dbReference type="Pfam" id="PF18911">
    <property type="entry name" value="PKD_4"/>
    <property type="match status" value="1"/>
</dbReference>
<dbReference type="SUPFAM" id="SSF49299">
    <property type="entry name" value="PKD domain"/>
    <property type="match status" value="1"/>
</dbReference>
<dbReference type="InterPro" id="IPR035986">
    <property type="entry name" value="PKD_dom_sf"/>
</dbReference>
<dbReference type="InterPro" id="IPR013783">
    <property type="entry name" value="Ig-like_fold"/>
</dbReference>
<dbReference type="RefSeq" id="WP_279651784.1">
    <property type="nucleotide sequence ID" value="NZ_CP122539.1"/>
</dbReference>
<feature type="signal peptide" evidence="1">
    <location>
        <begin position="1"/>
        <end position="17"/>
    </location>
</feature>
<feature type="domain" description="PKD" evidence="2">
    <location>
        <begin position="395"/>
        <end position="446"/>
    </location>
</feature>
<dbReference type="SMART" id="SM00089">
    <property type="entry name" value="PKD"/>
    <property type="match status" value="1"/>
</dbReference>
<reference evidence="3 4" key="1">
    <citation type="submission" date="2023-04" db="EMBL/GenBank/DDBJ databases">
        <title>Tenacibaculum tangerinum sp. nov., isolated from sea tidal flat of South Korea.</title>
        <authorList>
            <person name="Lee S.H."/>
            <person name="Kim J.-J."/>
        </authorList>
    </citation>
    <scope>NUCLEOTIDE SEQUENCE [LARGE SCALE GENOMIC DNA]</scope>
    <source>
        <strain evidence="3 4">GRR-S3-23</strain>
    </source>
</reference>
<dbReference type="InterPro" id="IPR000601">
    <property type="entry name" value="PKD_dom"/>
</dbReference>
<evidence type="ECO:0000313" key="4">
    <source>
        <dbReference type="Proteomes" id="UP001232001"/>
    </source>
</evidence>
<dbReference type="InterPro" id="IPR022409">
    <property type="entry name" value="PKD/Chitinase_dom"/>
</dbReference>
<dbReference type="Proteomes" id="UP001232001">
    <property type="component" value="Chromosome"/>
</dbReference>
<proteinExistence type="predicted"/>
<dbReference type="Pfam" id="PF13585">
    <property type="entry name" value="CHU_C"/>
    <property type="match status" value="1"/>
</dbReference>
<dbReference type="CDD" id="cd00146">
    <property type="entry name" value="PKD"/>
    <property type="match status" value="1"/>
</dbReference>
<dbReference type="SUPFAM" id="SSF82171">
    <property type="entry name" value="DPP6 N-terminal domain-like"/>
    <property type="match status" value="1"/>
</dbReference>
<keyword evidence="4" id="KW-1185">Reference proteome</keyword>
<gene>
    <name evidence="3" type="ORF">P8625_01740</name>
</gene>
<feature type="chain" id="PRO_5045898081" evidence="1">
    <location>
        <begin position="18"/>
        <end position="1278"/>
    </location>
</feature>
<dbReference type="NCBIfam" id="TIGR04131">
    <property type="entry name" value="Bac_Flav_CTERM"/>
    <property type="match status" value="1"/>
</dbReference>